<evidence type="ECO:0000259" key="1">
    <source>
        <dbReference type="Pfam" id="PF00814"/>
    </source>
</evidence>
<dbReference type="Proteomes" id="UP000177258">
    <property type="component" value="Unassembled WGS sequence"/>
</dbReference>
<sequence>MVLRRSRKLCLYIDTRGGSTTKDRKVIKVSLKKEGKVVGSLSADNEYGSQALLPLILKLFRTYNPGLSSQIQSGIGSWDELEGIEVETGPGSFTGLRVGVSVANALGFALGIPVNGKKVETKLQYN</sequence>
<dbReference type="Gene3D" id="3.30.420.40">
    <property type="match status" value="1"/>
</dbReference>
<proteinExistence type="predicted"/>
<dbReference type="AlphaFoldDB" id="A0A1F5JY25"/>
<reference evidence="2 3" key="1">
    <citation type="journal article" date="2016" name="Nat. Commun.">
        <title>Thousands of microbial genomes shed light on interconnected biogeochemical processes in an aquifer system.</title>
        <authorList>
            <person name="Anantharaman K."/>
            <person name="Brown C.T."/>
            <person name="Hug L.A."/>
            <person name="Sharon I."/>
            <person name="Castelle C.J."/>
            <person name="Probst A.J."/>
            <person name="Thomas B.C."/>
            <person name="Singh A."/>
            <person name="Wilkins M.J."/>
            <person name="Karaoz U."/>
            <person name="Brodie E.L."/>
            <person name="Williams K.H."/>
            <person name="Hubbard S.S."/>
            <person name="Banfield J.F."/>
        </authorList>
    </citation>
    <scope>NUCLEOTIDE SEQUENCE [LARGE SCALE GENOMIC DNA]</scope>
</reference>
<dbReference type="InterPro" id="IPR000905">
    <property type="entry name" value="Gcp-like_dom"/>
</dbReference>
<dbReference type="EMBL" id="MFDB01000008">
    <property type="protein sequence ID" value="OGE33518.1"/>
    <property type="molecule type" value="Genomic_DNA"/>
</dbReference>
<protein>
    <recommendedName>
        <fullName evidence="1">Gcp-like domain-containing protein</fullName>
    </recommendedName>
</protein>
<evidence type="ECO:0000313" key="3">
    <source>
        <dbReference type="Proteomes" id="UP000177258"/>
    </source>
</evidence>
<name>A0A1F5JY25_9BACT</name>
<dbReference type="Pfam" id="PF00814">
    <property type="entry name" value="TsaD"/>
    <property type="match status" value="1"/>
</dbReference>
<evidence type="ECO:0000313" key="2">
    <source>
        <dbReference type="EMBL" id="OGE33518.1"/>
    </source>
</evidence>
<organism evidence="2 3">
    <name type="scientific">Candidatus Daviesbacteria bacterium RIFCSPHIGHO2_02_FULL_41_10</name>
    <dbReference type="NCBI Taxonomy" id="1797774"/>
    <lineage>
        <taxon>Bacteria</taxon>
        <taxon>Candidatus Daviesiibacteriota</taxon>
    </lineage>
</organism>
<accession>A0A1F5JY25</accession>
<dbReference type="SUPFAM" id="SSF53067">
    <property type="entry name" value="Actin-like ATPase domain"/>
    <property type="match status" value="1"/>
</dbReference>
<feature type="domain" description="Gcp-like" evidence="1">
    <location>
        <begin position="77"/>
        <end position="114"/>
    </location>
</feature>
<comment type="caution">
    <text evidence="2">The sequence shown here is derived from an EMBL/GenBank/DDBJ whole genome shotgun (WGS) entry which is preliminary data.</text>
</comment>
<dbReference type="InterPro" id="IPR043129">
    <property type="entry name" value="ATPase_NBD"/>
</dbReference>
<gene>
    <name evidence="2" type="ORF">A3D83_00940</name>
</gene>